<dbReference type="AlphaFoldDB" id="A0A1A9F016"/>
<dbReference type="PANTHER" id="PTHR30269:SF0">
    <property type="entry name" value="MEMBRANE TRANSPORTER PROTEIN YFCA-RELATED"/>
    <property type="match status" value="1"/>
</dbReference>
<keyword evidence="7 8" id="KW-0472">Membrane</keyword>
<organism evidence="9 10">
    <name type="scientific">Marinobacterium aestuarii</name>
    <dbReference type="NCBI Taxonomy" id="1821621"/>
    <lineage>
        <taxon>Bacteria</taxon>
        <taxon>Pseudomonadati</taxon>
        <taxon>Pseudomonadota</taxon>
        <taxon>Gammaproteobacteria</taxon>
        <taxon>Oceanospirillales</taxon>
        <taxon>Oceanospirillaceae</taxon>
        <taxon>Marinobacterium</taxon>
    </lineage>
</organism>
<keyword evidence="10" id="KW-1185">Reference proteome</keyword>
<comment type="similarity">
    <text evidence="2 8">Belongs to the 4-toluene sulfonate uptake permease (TSUP) (TC 2.A.102) family.</text>
</comment>
<feature type="transmembrane region" description="Helical" evidence="8">
    <location>
        <begin position="232"/>
        <end position="250"/>
    </location>
</feature>
<dbReference type="GO" id="GO:0005886">
    <property type="term" value="C:plasma membrane"/>
    <property type="evidence" value="ECO:0007669"/>
    <property type="project" value="UniProtKB-SubCell"/>
</dbReference>
<dbReference type="KEGG" id="mars:A8C75_13240"/>
<feature type="transmembrane region" description="Helical" evidence="8">
    <location>
        <begin position="202"/>
        <end position="220"/>
    </location>
</feature>
<dbReference type="STRING" id="1821621.A8C75_13240"/>
<evidence type="ECO:0000256" key="2">
    <source>
        <dbReference type="ARBA" id="ARBA00009142"/>
    </source>
</evidence>
<accession>A0A1A9F016</accession>
<keyword evidence="4 8" id="KW-1003">Cell membrane</keyword>
<proteinExistence type="inferred from homology"/>
<dbReference type="PANTHER" id="PTHR30269">
    <property type="entry name" value="TRANSMEMBRANE PROTEIN YFCA"/>
    <property type="match status" value="1"/>
</dbReference>
<dbReference type="Proteomes" id="UP000078070">
    <property type="component" value="Chromosome"/>
</dbReference>
<evidence type="ECO:0000313" key="9">
    <source>
        <dbReference type="EMBL" id="ANG63340.1"/>
    </source>
</evidence>
<comment type="subcellular location">
    <subcellularLocation>
        <location evidence="1 8">Cell membrane</location>
        <topology evidence="1 8">Multi-pass membrane protein</topology>
    </subcellularLocation>
</comment>
<dbReference type="Pfam" id="PF01925">
    <property type="entry name" value="TauE"/>
    <property type="match status" value="1"/>
</dbReference>
<evidence type="ECO:0000313" key="10">
    <source>
        <dbReference type="Proteomes" id="UP000078070"/>
    </source>
</evidence>
<sequence>MDLVLSPELLAALFGVALLAGFIDTIAGGGGLLTLPALLLAQVPPVAALATNKLQSSFGSLTAALTMLRRGIVRFEDVRGMVVGSLLGSVLGTLLVQFINPGILMFLIPLVLVVIALYFLLVPTAGLEETPARMSRRLYSMTLAPLVGFYDGFLGPGTGSFFAFSKIWFRGRNLLGATGAAKVMNCASNVASLVVFIAGGKVVWSLGVAMIAGQILGALIGSHTMIRHGSRIIRPLVVGMCLLMAVSYIWKEVL</sequence>
<evidence type="ECO:0000256" key="6">
    <source>
        <dbReference type="ARBA" id="ARBA00022989"/>
    </source>
</evidence>
<reference evidence="10" key="1">
    <citation type="submission" date="2016-05" db="EMBL/GenBank/DDBJ databases">
        <authorList>
            <person name="Baek K."/>
            <person name="Yang S.-J."/>
        </authorList>
    </citation>
    <scope>NUCLEOTIDE SEQUENCE [LARGE SCALE GENOMIC DNA]</scope>
    <source>
        <strain evidence="10">ST58-10</strain>
    </source>
</reference>
<keyword evidence="6 8" id="KW-1133">Transmembrane helix</keyword>
<evidence type="ECO:0000256" key="7">
    <source>
        <dbReference type="ARBA" id="ARBA00023136"/>
    </source>
</evidence>
<protein>
    <recommendedName>
        <fullName evidence="8">Probable membrane transporter protein</fullName>
    </recommendedName>
</protein>
<feature type="transmembrane region" description="Helical" evidence="8">
    <location>
        <begin position="78"/>
        <end position="96"/>
    </location>
</feature>
<reference evidence="9 10" key="2">
    <citation type="journal article" date="2018" name="Int. J. Syst. Evol. Microbiol.">
        <title>Marinobacterium aestuarii sp. nov., a benzene-degrading marine bacterium isolated from estuary sediment.</title>
        <authorList>
            <person name="Bae S.S."/>
            <person name="Jung J."/>
            <person name="Chung D."/>
            <person name="Baek K."/>
        </authorList>
    </citation>
    <scope>NUCLEOTIDE SEQUENCE [LARGE SCALE GENOMIC DNA]</scope>
    <source>
        <strain evidence="9 10">ST58-10</strain>
    </source>
</reference>
<evidence type="ECO:0000256" key="4">
    <source>
        <dbReference type="ARBA" id="ARBA00022475"/>
    </source>
</evidence>
<dbReference type="OrthoDB" id="554695at2"/>
<name>A0A1A9F016_9GAMM</name>
<evidence type="ECO:0000256" key="1">
    <source>
        <dbReference type="ARBA" id="ARBA00004651"/>
    </source>
</evidence>
<feature type="transmembrane region" description="Helical" evidence="8">
    <location>
        <begin position="103"/>
        <end position="121"/>
    </location>
</feature>
<feature type="transmembrane region" description="Helical" evidence="8">
    <location>
        <begin position="174"/>
        <end position="196"/>
    </location>
</feature>
<gene>
    <name evidence="9" type="ORF">A8C75_13240</name>
</gene>
<keyword evidence="5 8" id="KW-0812">Transmembrane</keyword>
<keyword evidence="3" id="KW-0813">Transport</keyword>
<evidence type="ECO:0000256" key="3">
    <source>
        <dbReference type="ARBA" id="ARBA00022448"/>
    </source>
</evidence>
<dbReference type="InterPro" id="IPR002781">
    <property type="entry name" value="TM_pro_TauE-like"/>
</dbReference>
<evidence type="ECO:0000256" key="5">
    <source>
        <dbReference type="ARBA" id="ARBA00022692"/>
    </source>
</evidence>
<dbReference type="EMBL" id="CP015839">
    <property type="protein sequence ID" value="ANG63340.1"/>
    <property type="molecule type" value="Genomic_DNA"/>
</dbReference>
<evidence type="ECO:0000256" key="8">
    <source>
        <dbReference type="RuleBase" id="RU363041"/>
    </source>
</evidence>
<dbReference type="InterPro" id="IPR052017">
    <property type="entry name" value="TSUP"/>
</dbReference>
<feature type="transmembrane region" description="Helical" evidence="8">
    <location>
        <begin position="141"/>
        <end position="162"/>
    </location>
</feature>
<dbReference type="RefSeq" id="WP_067383158.1">
    <property type="nucleotide sequence ID" value="NZ_CP015839.1"/>
</dbReference>